<name>A0AAW1AZL7_CROAD</name>
<dbReference type="Gene3D" id="3.90.280.10">
    <property type="entry name" value="PEBP-like"/>
    <property type="match status" value="1"/>
</dbReference>
<dbReference type="InterPro" id="IPR035810">
    <property type="entry name" value="PEBP_euk"/>
</dbReference>
<organism evidence="2 3">
    <name type="scientific">Crotalus adamanteus</name>
    <name type="common">Eastern diamondback rattlesnake</name>
    <dbReference type="NCBI Taxonomy" id="8729"/>
    <lineage>
        <taxon>Eukaryota</taxon>
        <taxon>Metazoa</taxon>
        <taxon>Chordata</taxon>
        <taxon>Craniata</taxon>
        <taxon>Vertebrata</taxon>
        <taxon>Euteleostomi</taxon>
        <taxon>Lepidosauria</taxon>
        <taxon>Squamata</taxon>
        <taxon>Bifurcata</taxon>
        <taxon>Unidentata</taxon>
        <taxon>Episquamata</taxon>
        <taxon>Toxicofera</taxon>
        <taxon>Serpentes</taxon>
        <taxon>Colubroidea</taxon>
        <taxon>Viperidae</taxon>
        <taxon>Crotalinae</taxon>
        <taxon>Crotalus</taxon>
    </lineage>
</organism>
<dbReference type="InterPro" id="IPR008914">
    <property type="entry name" value="PEBP"/>
</dbReference>
<dbReference type="PANTHER" id="PTHR11362">
    <property type="entry name" value="PHOSPHATIDYLETHANOLAMINE-BINDING PROTEIN"/>
    <property type="match status" value="1"/>
</dbReference>
<evidence type="ECO:0000256" key="1">
    <source>
        <dbReference type="ARBA" id="ARBA00007091"/>
    </source>
</evidence>
<proteinExistence type="inferred from homology"/>
<dbReference type="EMBL" id="JAOTOJ010000010">
    <property type="protein sequence ID" value="KAK9395237.1"/>
    <property type="molecule type" value="Genomic_DNA"/>
</dbReference>
<keyword evidence="3" id="KW-1185">Reference proteome</keyword>
<sequence length="101" mass="12104">MEECIFRKLDREDKTFCRGNLEIFYPELGDVGCTYIPKCNAYRKRISKEWISPEVRYQQADMNKKYVLIMVDPDAPSRSNPKYRFWRHWAVTDISVSTMNI</sequence>
<comment type="caution">
    <text evidence="2">The sequence shown here is derived from an EMBL/GenBank/DDBJ whole genome shotgun (WGS) entry which is preliminary data.</text>
</comment>
<dbReference type="PROSITE" id="PS01220">
    <property type="entry name" value="PBP"/>
    <property type="match status" value="1"/>
</dbReference>
<dbReference type="Proteomes" id="UP001474421">
    <property type="component" value="Unassembled WGS sequence"/>
</dbReference>
<protein>
    <submittedName>
        <fullName evidence="2">Phosphatidylethanolamine-binding protein 4-like</fullName>
    </submittedName>
</protein>
<dbReference type="InterPro" id="IPR036610">
    <property type="entry name" value="PEBP-like_sf"/>
</dbReference>
<dbReference type="InterPro" id="IPR001858">
    <property type="entry name" value="Phosphatidylethanolamine-bd_CS"/>
</dbReference>
<evidence type="ECO:0000313" key="2">
    <source>
        <dbReference type="EMBL" id="KAK9395237.1"/>
    </source>
</evidence>
<dbReference type="AlphaFoldDB" id="A0AAW1AZL7"/>
<accession>A0AAW1AZL7</accession>
<dbReference type="SUPFAM" id="SSF49777">
    <property type="entry name" value="PEBP-like"/>
    <property type="match status" value="1"/>
</dbReference>
<gene>
    <name evidence="2" type="ORF">NXF25_014583</name>
</gene>
<comment type="similarity">
    <text evidence="1">Belongs to the phosphatidylethanolamine-binding protein family.</text>
</comment>
<evidence type="ECO:0000313" key="3">
    <source>
        <dbReference type="Proteomes" id="UP001474421"/>
    </source>
</evidence>
<reference evidence="2 3" key="1">
    <citation type="journal article" date="2024" name="Proc. Natl. Acad. Sci. U.S.A.">
        <title>The genetic regulatory architecture and epigenomic basis for age-related changes in rattlesnake venom.</title>
        <authorList>
            <person name="Hogan M.P."/>
            <person name="Holding M.L."/>
            <person name="Nystrom G.S."/>
            <person name="Colston T.J."/>
            <person name="Bartlett D.A."/>
            <person name="Mason A.J."/>
            <person name="Ellsworth S.A."/>
            <person name="Rautsaw R.M."/>
            <person name="Lawrence K.C."/>
            <person name="Strickland J.L."/>
            <person name="He B."/>
            <person name="Fraser P."/>
            <person name="Margres M.J."/>
            <person name="Gilbert D.M."/>
            <person name="Gibbs H.L."/>
            <person name="Parkinson C.L."/>
            <person name="Rokyta D.R."/>
        </authorList>
    </citation>
    <scope>NUCLEOTIDE SEQUENCE [LARGE SCALE GENOMIC DNA]</scope>
    <source>
        <strain evidence="2">DRR0105</strain>
    </source>
</reference>
<dbReference type="Pfam" id="PF01161">
    <property type="entry name" value="PBP"/>
    <property type="match status" value="1"/>
</dbReference>
<dbReference type="PANTHER" id="PTHR11362:SF82">
    <property type="entry name" value="PHOSPHATIDYLETHANOLAMINE-BINDING PROTEIN 4"/>
    <property type="match status" value="1"/>
</dbReference>